<reference evidence="7" key="1">
    <citation type="submission" date="2023-01" db="EMBL/GenBank/DDBJ databases">
        <title>Sulfurovum sp. XTW-4 genome assembly.</title>
        <authorList>
            <person name="Wang J."/>
        </authorList>
    </citation>
    <scope>NUCLEOTIDE SEQUENCE</scope>
    <source>
        <strain evidence="7">XTW-4</strain>
    </source>
</reference>
<feature type="binding site" evidence="5">
    <location>
        <position position="111"/>
    </location>
    <ligand>
        <name>FMN</name>
        <dbReference type="ChEBI" id="CHEBI:58210"/>
    </ligand>
</feature>
<dbReference type="EMBL" id="JAQIBC010000009">
    <property type="protein sequence ID" value="MDM5264518.1"/>
    <property type="molecule type" value="Genomic_DNA"/>
</dbReference>
<dbReference type="NCBIfam" id="TIGR00421">
    <property type="entry name" value="ubiX_pad"/>
    <property type="match status" value="1"/>
</dbReference>
<evidence type="ECO:0000256" key="5">
    <source>
        <dbReference type="HAMAP-Rule" id="MF_01984"/>
    </source>
</evidence>
<keyword evidence="4 5" id="KW-0808">Transferase</keyword>
<keyword evidence="8" id="KW-1185">Reference proteome</keyword>
<comment type="catalytic activity">
    <reaction evidence="5">
        <text>dimethylallyl phosphate + FMNH2 = prenylated FMNH2 + phosphate</text>
        <dbReference type="Rhea" id="RHEA:37743"/>
        <dbReference type="ChEBI" id="CHEBI:43474"/>
        <dbReference type="ChEBI" id="CHEBI:57618"/>
        <dbReference type="ChEBI" id="CHEBI:87467"/>
        <dbReference type="ChEBI" id="CHEBI:88052"/>
        <dbReference type="EC" id="2.5.1.129"/>
    </reaction>
</comment>
<protein>
    <recommendedName>
        <fullName evidence="5">Flavin prenyltransferase UbiX</fullName>
        <ecNumber evidence="5">2.5.1.129</ecNumber>
    </recommendedName>
</protein>
<feature type="binding site" evidence="5">
    <location>
        <position position="157"/>
    </location>
    <ligand>
        <name>dimethylallyl phosphate</name>
        <dbReference type="ChEBI" id="CHEBI:88052"/>
    </ligand>
</feature>
<sequence length="176" mass="19161">MKLVVAITGASGVQLGKKFVDFLPEHIDVHVIVSDNALTVESFENKNVTLHSSENIAASVSSGSFRVHATAIIPCSMNTLAKVACGISDNLATRVAAVAIKEQKKLLLAPRELPFSAIALENMQKLATLGVIIAPPVMGYYSESSSLEDMEKFIIGKWYDVLGIDNNLYERWSEHE</sequence>
<dbReference type="EC" id="2.5.1.129" evidence="5"/>
<keyword evidence="2 5" id="KW-0285">Flavoprotein</keyword>
<dbReference type="Gene3D" id="3.40.50.1950">
    <property type="entry name" value="Flavin prenyltransferase-like"/>
    <property type="match status" value="1"/>
</dbReference>
<comment type="caution">
    <text evidence="7">The sequence shown here is derived from an EMBL/GenBank/DDBJ whole genome shotgun (WGS) entry which is preliminary data.</text>
</comment>
<proteinExistence type="inferred from homology"/>
<dbReference type="Pfam" id="PF02441">
    <property type="entry name" value="Flavoprotein"/>
    <property type="match status" value="1"/>
</dbReference>
<dbReference type="NCBIfam" id="NF004685">
    <property type="entry name" value="PRK06029.1"/>
    <property type="match status" value="1"/>
</dbReference>
<organism evidence="7 8">
    <name type="scientific">Sulfurovum xiamenensis</name>
    <dbReference type="NCBI Taxonomy" id="3019066"/>
    <lineage>
        <taxon>Bacteria</taxon>
        <taxon>Pseudomonadati</taxon>
        <taxon>Campylobacterota</taxon>
        <taxon>Epsilonproteobacteria</taxon>
        <taxon>Campylobacterales</taxon>
        <taxon>Sulfurovaceae</taxon>
        <taxon>Sulfurovum</taxon>
    </lineage>
</organism>
<evidence type="ECO:0000313" key="8">
    <source>
        <dbReference type="Proteomes" id="UP001169066"/>
    </source>
</evidence>
<dbReference type="InterPro" id="IPR036551">
    <property type="entry name" value="Flavin_trans-like"/>
</dbReference>
<keyword evidence="1 5" id="KW-0637">Prenyltransferase</keyword>
<feature type="domain" description="Flavoprotein" evidence="6">
    <location>
        <begin position="1"/>
        <end position="161"/>
    </location>
</feature>
<dbReference type="InterPro" id="IPR003382">
    <property type="entry name" value="Flavoprotein"/>
</dbReference>
<evidence type="ECO:0000313" key="7">
    <source>
        <dbReference type="EMBL" id="MDM5264518.1"/>
    </source>
</evidence>
<feature type="binding site" evidence="5">
    <location>
        <begin position="76"/>
        <end position="79"/>
    </location>
    <ligand>
        <name>FMN</name>
        <dbReference type="ChEBI" id="CHEBI:58210"/>
    </ligand>
</feature>
<feature type="binding site" evidence="5">
    <location>
        <position position="141"/>
    </location>
    <ligand>
        <name>dimethylallyl phosphate</name>
        <dbReference type="ChEBI" id="CHEBI:88052"/>
    </ligand>
</feature>
<dbReference type="RefSeq" id="WP_289402416.1">
    <property type="nucleotide sequence ID" value="NZ_JAQIBC010000009.1"/>
</dbReference>
<dbReference type="HAMAP" id="MF_01984">
    <property type="entry name" value="ubiX_pad"/>
    <property type="match status" value="1"/>
</dbReference>
<gene>
    <name evidence="5" type="primary">ubiX</name>
    <name evidence="7" type="ORF">PF327_09970</name>
</gene>
<accession>A0ABT7QTW8</accession>
<comment type="similarity">
    <text evidence="5">Belongs to the UbiX/PAD1 family.</text>
</comment>
<name>A0ABT7QTW8_9BACT</name>
<evidence type="ECO:0000256" key="1">
    <source>
        <dbReference type="ARBA" id="ARBA00022602"/>
    </source>
</evidence>
<evidence type="ECO:0000256" key="3">
    <source>
        <dbReference type="ARBA" id="ARBA00022643"/>
    </source>
</evidence>
<comment type="function">
    <text evidence="5">Flavin prenyltransferase that catalyzes the synthesis of the prenylated FMN cofactor (prenyl-FMN) for 4-hydroxy-3-polyprenylbenzoic acid decarboxylase UbiD. The prenyltransferase is metal-independent and links a dimethylallyl moiety from dimethylallyl monophosphate (DMAP) to the flavin N5 and C6 atoms of FMN.</text>
</comment>
<keyword evidence="3 5" id="KW-0288">FMN</keyword>
<feature type="binding site" evidence="5">
    <location>
        <begin position="9"/>
        <end position="11"/>
    </location>
    <ligand>
        <name>FMN</name>
        <dbReference type="ChEBI" id="CHEBI:58210"/>
    </ligand>
</feature>
<evidence type="ECO:0000259" key="6">
    <source>
        <dbReference type="Pfam" id="PF02441"/>
    </source>
</evidence>
<dbReference type="InterPro" id="IPR004507">
    <property type="entry name" value="UbiX-like"/>
</dbReference>
<comment type="caution">
    <text evidence="5">Lacks conserved residue(s) required for the propagation of feature annotation.</text>
</comment>
<dbReference type="SUPFAM" id="SSF52507">
    <property type="entry name" value="Homo-oligomeric flavin-containing Cys decarboxylases, HFCD"/>
    <property type="match status" value="1"/>
</dbReference>
<dbReference type="Proteomes" id="UP001169066">
    <property type="component" value="Unassembled WGS sequence"/>
</dbReference>
<evidence type="ECO:0000256" key="4">
    <source>
        <dbReference type="ARBA" id="ARBA00022679"/>
    </source>
</evidence>
<feature type="binding site" evidence="5">
    <location>
        <position position="34"/>
    </location>
    <ligand>
        <name>FMN</name>
        <dbReference type="ChEBI" id="CHEBI:58210"/>
    </ligand>
</feature>
<evidence type="ECO:0000256" key="2">
    <source>
        <dbReference type="ARBA" id="ARBA00022630"/>
    </source>
</evidence>